<dbReference type="AlphaFoldDB" id="A0A1B9NWW3"/>
<dbReference type="EMBL" id="MAJU01000013">
    <property type="protein sequence ID" value="OCH20202.1"/>
    <property type="molecule type" value="Genomic_DNA"/>
</dbReference>
<comment type="caution">
    <text evidence="1">The sequence shown here is derived from an EMBL/GenBank/DDBJ whole genome shotgun (WGS) entry which is preliminary data.</text>
</comment>
<sequence>MSVIPPINLACTQRVLLLIFYMMSSFCYAALTPKPHIGPAGIEFQSNVDLDYGYDDNVNFQSEKAPHVTSDFFNLKPFLKLEGKRNADTYTVEYLGDYRQYQNDATSDDYDDHTIRFIGAWEKGLNNDLLFTIENVLAHENRGEGLTDGLSAEQFKQYGIDDVLKTNMLNTELRYSIDKQDSIGKLSFAAQYKEFSYDDRESSDVHKNNFNQYIKDQNWNQTTFTIELFDQASSRTRFRYSIISNLRDYEEDNKKNTNETFLVAGIKSQQTGKTTIDANIAWLYKTFPNQPDSQGFSGLNWDVDIAWSPVRYSTFHLFTDQRVEDPTEVGGYVLNTKYGTRWEHFWWSNRFSSELGFNYETSADQHKNDGKTTTTTDAMAKLTYKFRPSIILELSYQQMINTSDKEFDDFTINNSAETIIQTLGYDKSIIMFTTKVQI</sequence>
<evidence type="ECO:0000313" key="1">
    <source>
        <dbReference type="EMBL" id="OCH20202.1"/>
    </source>
</evidence>
<gene>
    <name evidence="1" type="ORF">A6E04_00515</name>
</gene>
<evidence type="ECO:0000313" key="2">
    <source>
        <dbReference type="Proteomes" id="UP000093523"/>
    </source>
</evidence>
<dbReference type="Pfam" id="PF10082">
    <property type="entry name" value="BBP2_2"/>
    <property type="match status" value="1"/>
</dbReference>
<dbReference type="Proteomes" id="UP000093523">
    <property type="component" value="Unassembled WGS sequence"/>
</dbReference>
<organism evidence="1 2">
    <name type="scientific">Aliivibrio logei</name>
    <name type="common">Vibrio logei</name>
    <dbReference type="NCBI Taxonomy" id="688"/>
    <lineage>
        <taxon>Bacteria</taxon>
        <taxon>Pseudomonadati</taxon>
        <taxon>Pseudomonadota</taxon>
        <taxon>Gammaproteobacteria</taxon>
        <taxon>Vibrionales</taxon>
        <taxon>Vibrionaceae</taxon>
        <taxon>Aliivibrio</taxon>
    </lineage>
</organism>
<reference evidence="1 2" key="1">
    <citation type="submission" date="2016-06" db="EMBL/GenBank/DDBJ databases">
        <authorList>
            <person name="Kjaerup R.B."/>
            <person name="Dalgaard T.S."/>
            <person name="Juul-Madsen H.R."/>
        </authorList>
    </citation>
    <scope>NUCLEOTIDE SEQUENCE [LARGE SCALE GENOMIC DNA]</scope>
    <source>
        <strain evidence="1 2">1S159</strain>
    </source>
</reference>
<dbReference type="OrthoDB" id="5913083at2"/>
<dbReference type="STRING" id="688.A6E04_00515"/>
<protein>
    <submittedName>
        <fullName evidence="1">TetR family transcriptional regulator</fullName>
    </submittedName>
</protein>
<proteinExistence type="predicted"/>
<dbReference type="InterPro" id="IPR018759">
    <property type="entry name" value="BBP2_2"/>
</dbReference>
<name>A0A1B9NWW3_ALILO</name>
<accession>A0A1B9NWW3</accession>